<dbReference type="Pfam" id="PF00873">
    <property type="entry name" value="ACR_tran"/>
    <property type="match status" value="1"/>
</dbReference>
<sequence length="159" mass="17258">MKDEYLPQIQQLKGVAEITLLGGEEREIQVKADQDKLKLYKISLYQVVEAINRSGIDLPAGKAQTDKESNSVRLTGKFSNVNDIMNVQVAMPGPGMPVYVKDVATVIDGVKEISSVSRYNGVNGIGLLLKKQGDANAVEVSKLVTRNSNKLKVQTPTTG</sequence>
<name>A0A5K7SEU0_9BACT</name>
<dbReference type="GO" id="GO:0005886">
    <property type="term" value="C:plasma membrane"/>
    <property type="evidence" value="ECO:0007669"/>
    <property type="project" value="TreeGrafter"/>
</dbReference>
<dbReference type="Gene3D" id="3.30.2090.10">
    <property type="entry name" value="Multidrug efflux transporter AcrB TolC docking domain, DN and DC subdomains"/>
    <property type="match status" value="1"/>
</dbReference>
<dbReference type="InterPro" id="IPR001036">
    <property type="entry name" value="Acrflvin-R"/>
</dbReference>
<dbReference type="SUPFAM" id="SSF82693">
    <property type="entry name" value="Multidrug efflux transporter AcrB pore domain, PN1, PN2, PC1 and PC2 subdomains"/>
    <property type="match status" value="1"/>
</dbReference>
<dbReference type="GO" id="GO:0042910">
    <property type="term" value="F:xenobiotic transmembrane transporter activity"/>
    <property type="evidence" value="ECO:0007669"/>
    <property type="project" value="TreeGrafter"/>
</dbReference>
<gene>
    <name evidence="1" type="ORF">AQPE_4279</name>
</gene>
<dbReference type="PANTHER" id="PTHR32063:SF0">
    <property type="entry name" value="SWARMING MOTILITY PROTEIN SWRC"/>
    <property type="match status" value="1"/>
</dbReference>
<dbReference type="Gene3D" id="3.30.70.1320">
    <property type="entry name" value="Multidrug efflux transporter AcrB pore domain like"/>
    <property type="match status" value="1"/>
</dbReference>
<dbReference type="SUPFAM" id="SSF82714">
    <property type="entry name" value="Multidrug efflux transporter AcrB TolC docking domain, DN and DC subdomains"/>
    <property type="match status" value="1"/>
</dbReference>
<reference evidence="1" key="1">
    <citation type="journal article" date="2020" name="Int. J. Syst. Evol. Microbiol.">
        <title>Aquipluma nitroreducens gen. nov. sp. nov., a novel facultatively anaerobic bacterium isolated from a freshwater lake.</title>
        <authorList>
            <person name="Watanabe M."/>
            <person name="Kojima H."/>
            <person name="Fukui M."/>
        </authorList>
    </citation>
    <scope>NUCLEOTIDE SEQUENCE</scope>
    <source>
        <strain evidence="1">MeG22</strain>
    </source>
</reference>
<dbReference type="AlphaFoldDB" id="A0A5K7SEU0"/>
<keyword evidence="2" id="KW-1185">Reference proteome</keyword>
<accession>A0A5K7SEU0</accession>
<dbReference type="KEGG" id="anf:AQPE_4279"/>
<proteinExistence type="predicted"/>
<dbReference type="InterPro" id="IPR027463">
    <property type="entry name" value="AcrB_DN_DC_subdom"/>
</dbReference>
<protein>
    <submittedName>
        <fullName evidence="1">Acriflavin resistance protein</fullName>
    </submittedName>
</protein>
<dbReference type="Proteomes" id="UP001193389">
    <property type="component" value="Chromosome"/>
</dbReference>
<evidence type="ECO:0000313" key="1">
    <source>
        <dbReference type="EMBL" id="BBE20088.1"/>
    </source>
</evidence>
<organism evidence="1 2">
    <name type="scientific">Aquipluma nitroreducens</name>
    <dbReference type="NCBI Taxonomy" id="2010828"/>
    <lineage>
        <taxon>Bacteria</taxon>
        <taxon>Pseudomonadati</taxon>
        <taxon>Bacteroidota</taxon>
        <taxon>Bacteroidia</taxon>
        <taxon>Marinilabiliales</taxon>
        <taxon>Prolixibacteraceae</taxon>
        <taxon>Aquipluma</taxon>
    </lineage>
</organism>
<dbReference type="EMBL" id="AP018694">
    <property type="protein sequence ID" value="BBE20088.1"/>
    <property type="molecule type" value="Genomic_DNA"/>
</dbReference>
<dbReference type="PANTHER" id="PTHR32063">
    <property type="match status" value="1"/>
</dbReference>
<evidence type="ECO:0000313" key="2">
    <source>
        <dbReference type="Proteomes" id="UP001193389"/>
    </source>
</evidence>